<gene>
    <name evidence="6" type="ORF">SAMN02746065_10983</name>
</gene>
<dbReference type="PANTHER" id="PTHR33514">
    <property type="entry name" value="PROTEIN ABCI12, CHLOROPLASTIC"/>
    <property type="match status" value="1"/>
</dbReference>
<evidence type="ECO:0000256" key="2">
    <source>
        <dbReference type="ARBA" id="ARBA00022692"/>
    </source>
</evidence>
<keyword evidence="7" id="KW-1185">Reference proteome</keyword>
<dbReference type="OrthoDB" id="8075495at2"/>
<evidence type="ECO:0000256" key="4">
    <source>
        <dbReference type="ARBA" id="ARBA00023136"/>
    </source>
</evidence>
<evidence type="ECO:0000313" key="6">
    <source>
        <dbReference type="EMBL" id="SMC75702.1"/>
    </source>
</evidence>
<dbReference type="GO" id="GO:0005886">
    <property type="term" value="C:plasma membrane"/>
    <property type="evidence" value="ECO:0007669"/>
    <property type="project" value="TreeGrafter"/>
</dbReference>
<evidence type="ECO:0000256" key="1">
    <source>
        <dbReference type="ARBA" id="ARBA00004141"/>
    </source>
</evidence>
<feature type="transmembrane region" description="Helical" evidence="5">
    <location>
        <begin position="104"/>
        <end position="126"/>
    </location>
</feature>
<keyword evidence="3 5" id="KW-1133">Transmembrane helix</keyword>
<evidence type="ECO:0000313" key="7">
    <source>
        <dbReference type="Proteomes" id="UP000192418"/>
    </source>
</evidence>
<dbReference type="AlphaFoldDB" id="A0A1W2BSX8"/>
<dbReference type="Pfam" id="PF02361">
    <property type="entry name" value="CbiQ"/>
    <property type="match status" value="1"/>
</dbReference>
<keyword evidence="2 5" id="KW-0812">Transmembrane</keyword>
<dbReference type="PANTHER" id="PTHR33514:SF13">
    <property type="entry name" value="PROTEIN ABCI12, CHLOROPLASTIC"/>
    <property type="match status" value="1"/>
</dbReference>
<feature type="transmembrane region" description="Helical" evidence="5">
    <location>
        <begin position="38"/>
        <end position="55"/>
    </location>
</feature>
<proteinExistence type="predicted"/>
<dbReference type="Proteomes" id="UP000192418">
    <property type="component" value="Unassembled WGS sequence"/>
</dbReference>
<dbReference type="CDD" id="cd16914">
    <property type="entry name" value="EcfT"/>
    <property type="match status" value="1"/>
</dbReference>
<dbReference type="EMBL" id="FWXY01000009">
    <property type="protein sequence ID" value="SMC75702.1"/>
    <property type="molecule type" value="Genomic_DNA"/>
</dbReference>
<dbReference type="InterPro" id="IPR003339">
    <property type="entry name" value="ABC/ECF_trnsptr_transmembrane"/>
</dbReference>
<reference evidence="6 7" key="1">
    <citation type="submission" date="2017-04" db="EMBL/GenBank/DDBJ databases">
        <authorList>
            <person name="Afonso C.L."/>
            <person name="Miller P.J."/>
            <person name="Scott M.A."/>
            <person name="Spackman E."/>
            <person name="Goraichik I."/>
            <person name="Dimitrov K.M."/>
            <person name="Suarez D.L."/>
            <person name="Swayne D.E."/>
        </authorList>
    </citation>
    <scope>NUCLEOTIDE SEQUENCE [LARGE SCALE GENOMIC DNA]</scope>
    <source>
        <strain evidence="6 7">DSM 3385</strain>
    </source>
</reference>
<dbReference type="RefSeq" id="WP_084068902.1">
    <property type="nucleotide sequence ID" value="NZ_FWXY01000009.1"/>
</dbReference>
<organism evidence="6 7">
    <name type="scientific">Desulfocicer vacuolatum DSM 3385</name>
    <dbReference type="NCBI Taxonomy" id="1121400"/>
    <lineage>
        <taxon>Bacteria</taxon>
        <taxon>Pseudomonadati</taxon>
        <taxon>Thermodesulfobacteriota</taxon>
        <taxon>Desulfobacteria</taxon>
        <taxon>Desulfobacterales</taxon>
        <taxon>Desulfobacteraceae</taxon>
        <taxon>Desulfocicer</taxon>
    </lineage>
</organism>
<evidence type="ECO:0000256" key="5">
    <source>
        <dbReference type="SAM" id="Phobius"/>
    </source>
</evidence>
<keyword evidence="4 5" id="KW-0472">Membrane</keyword>
<sequence length="250" mass="27872">MDNGNAFAHHAGSSLLHELDVRCKLICISLMSLSLLKATIPALSGISLLLFMLMIHSGIHPWEVVKNLKYFLVLLVLIFISRTMTTGGEAMVTFMEITITKEGIFAGTMVVWRFFLVMISGILFTVTTRPSHVKVAVQWFLAPIPFIPEKRAGVMVSLFLRFLPLMVQKSRQVAMAQKSRCGHLEKNPVKRVKHLALPLLKNMVQSADGLALGMTCRGYTEDRTELALEPSGREIPVMIFSVFMSALILI</sequence>
<protein>
    <submittedName>
        <fullName evidence="6">Biotin transport system permease protein</fullName>
    </submittedName>
</protein>
<comment type="subcellular location">
    <subcellularLocation>
        <location evidence="1">Membrane</location>
        <topology evidence="1">Multi-pass membrane protein</topology>
    </subcellularLocation>
</comment>
<feature type="transmembrane region" description="Helical" evidence="5">
    <location>
        <begin position="67"/>
        <end position="84"/>
    </location>
</feature>
<evidence type="ECO:0000256" key="3">
    <source>
        <dbReference type="ARBA" id="ARBA00022989"/>
    </source>
</evidence>
<dbReference type="STRING" id="1121400.SAMN02746065_10983"/>
<accession>A0A1W2BSX8</accession>
<name>A0A1W2BSX8_9BACT</name>